<evidence type="ECO:0000313" key="2">
    <source>
        <dbReference type="EMBL" id="MBW78634.1"/>
    </source>
</evidence>
<organism evidence="2">
    <name type="scientific">Anopheles darlingi</name>
    <name type="common">Mosquito</name>
    <dbReference type="NCBI Taxonomy" id="43151"/>
    <lineage>
        <taxon>Eukaryota</taxon>
        <taxon>Metazoa</taxon>
        <taxon>Ecdysozoa</taxon>
        <taxon>Arthropoda</taxon>
        <taxon>Hexapoda</taxon>
        <taxon>Insecta</taxon>
        <taxon>Pterygota</taxon>
        <taxon>Neoptera</taxon>
        <taxon>Endopterygota</taxon>
        <taxon>Diptera</taxon>
        <taxon>Nematocera</taxon>
        <taxon>Culicoidea</taxon>
        <taxon>Culicidae</taxon>
        <taxon>Anophelinae</taxon>
        <taxon>Anopheles</taxon>
    </lineage>
</organism>
<dbReference type="EMBL" id="GGFL01014456">
    <property type="protein sequence ID" value="MBW78634.1"/>
    <property type="molecule type" value="Transcribed_RNA"/>
</dbReference>
<keyword evidence="1" id="KW-0472">Membrane</keyword>
<feature type="transmembrane region" description="Helical" evidence="1">
    <location>
        <begin position="6"/>
        <end position="26"/>
    </location>
</feature>
<protein>
    <submittedName>
        <fullName evidence="2">Putative secreted protein</fullName>
    </submittedName>
</protein>
<accession>A0A2M4DM49</accession>
<sequence>MLSEKVFSAITFTVVFQIGESTIIFFKLMLRLVRFVRAFCAEWQFAEPRLKKCYLRKHFARQCFVLGV</sequence>
<evidence type="ECO:0000256" key="1">
    <source>
        <dbReference type="SAM" id="Phobius"/>
    </source>
</evidence>
<keyword evidence="1" id="KW-0812">Transmembrane</keyword>
<keyword evidence="1" id="KW-1133">Transmembrane helix</keyword>
<dbReference type="AlphaFoldDB" id="A0A2M4DM49"/>
<proteinExistence type="predicted"/>
<name>A0A2M4DM49_ANODA</name>
<reference evidence="2" key="1">
    <citation type="submission" date="2018-01" db="EMBL/GenBank/DDBJ databases">
        <title>An insight into the sialome of Amazonian anophelines.</title>
        <authorList>
            <person name="Ribeiro J.M."/>
            <person name="Scarpassa V."/>
            <person name="Calvo E."/>
        </authorList>
    </citation>
    <scope>NUCLEOTIDE SEQUENCE</scope>
</reference>